<feature type="domain" description="Glycosyl transferase family 1" evidence="3">
    <location>
        <begin position="192"/>
        <end position="332"/>
    </location>
</feature>
<sequence length="379" mass="42361">MLTDIHNKEGWEQGREEGQVPDNIRVRFLRDRSACSKNRFVAHLQSWLNYRSFNTQVLAAANEWHREVGFDLCHQVTIAAWRMPSPLWRLPIPFVWGPIGGAGYIPPVFRPMLSPASRQFERVRDWQSALALRSRAFRACIRETAVVFAANEETEVLLKPYREDRPMFRLPIASVSEEKAERFRRREPATVEDGPLRLFAGGNMEGRKGLSLALKALAKVAERGVDFRYTIAGGGPEIPAMKALAETLELGERVEFHEGYRGDAYIGALHRSDVYFLPSFRESTPVTLLEAVLSGCYPVVADTSAQGEIVRLVGGSAVPVESVQQLIQGLADAVVWCAEHRGELLELANEAGAKVADQFSSTSYDRTVEEAYRIASASR</sequence>
<proteinExistence type="predicted"/>
<dbReference type="Pfam" id="PF00534">
    <property type="entry name" value="Glycos_transf_1"/>
    <property type="match status" value="1"/>
</dbReference>
<evidence type="ECO:0000256" key="2">
    <source>
        <dbReference type="ARBA" id="ARBA00022679"/>
    </source>
</evidence>
<evidence type="ECO:0000313" key="4">
    <source>
        <dbReference type="EMBL" id="BCX48320.1"/>
    </source>
</evidence>
<dbReference type="EMBL" id="AP024702">
    <property type="protein sequence ID" value="BCX48320.1"/>
    <property type="molecule type" value="Genomic_DNA"/>
</dbReference>
<organism evidence="4 5">
    <name type="scientific">Haloferula helveola</name>
    <dbReference type="NCBI Taxonomy" id="490095"/>
    <lineage>
        <taxon>Bacteria</taxon>
        <taxon>Pseudomonadati</taxon>
        <taxon>Verrucomicrobiota</taxon>
        <taxon>Verrucomicrobiia</taxon>
        <taxon>Verrucomicrobiales</taxon>
        <taxon>Verrucomicrobiaceae</taxon>
        <taxon>Haloferula</taxon>
    </lineage>
</organism>
<keyword evidence="5" id="KW-1185">Reference proteome</keyword>
<dbReference type="PANTHER" id="PTHR12526:SF510">
    <property type="entry name" value="D-INOSITOL 3-PHOSPHATE GLYCOSYLTRANSFERASE"/>
    <property type="match status" value="1"/>
</dbReference>
<gene>
    <name evidence="4" type="ORF">HAHE_22280</name>
</gene>
<dbReference type="Gene3D" id="3.40.50.2000">
    <property type="entry name" value="Glycogen Phosphorylase B"/>
    <property type="match status" value="1"/>
</dbReference>
<reference evidence="4 5" key="1">
    <citation type="submission" date="2021-06" db="EMBL/GenBank/DDBJ databases">
        <title>Complete genome of Haloferula helveola possessing various polysaccharide degrading enzymes.</title>
        <authorList>
            <person name="Takami H."/>
            <person name="Huang C."/>
            <person name="Hamasaki K."/>
        </authorList>
    </citation>
    <scope>NUCLEOTIDE SEQUENCE [LARGE SCALE GENOMIC DNA]</scope>
    <source>
        <strain evidence="4 5">CN-1</strain>
    </source>
</reference>
<keyword evidence="2" id="KW-0808">Transferase</keyword>
<dbReference type="InterPro" id="IPR001296">
    <property type="entry name" value="Glyco_trans_1"/>
</dbReference>
<accession>A0ABM7RDX7</accession>
<dbReference type="PANTHER" id="PTHR12526">
    <property type="entry name" value="GLYCOSYLTRANSFERASE"/>
    <property type="match status" value="1"/>
</dbReference>
<protein>
    <submittedName>
        <fullName evidence="4">Glycosyltransferase group 1 family</fullName>
    </submittedName>
</protein>
<name>A0ABM7RDX7_9BACT</name>
<keyword evidence="1" id="KW-0328">Glycosyltransferase</keyword>
<dbReference type="CDD" id="cd03801">
    <property type="entry name" value="GT4_PimA-like"/>
    <property type="match status" value="1"/>
</dbReference>
<evidence type="ECO:0000256" key="1">
    <source>
        <dbReference type="ARBA" id="ARBA00022676"/>
    </source>
</evidence>
<evidence type="ECO:0000313" key="5">
    <source>
        <dbReference type="Proteomes" id="UP001374893"/>
    </source>
</evidence>
<dbReference type="Proteomes" id="UP001374893">
    <property type="component" value="Chromosome"/>
</dbReference>
<evidence type="ECO:0000259" key="3">
    <source>
        <dbReference type="Pfam" id="PF00534"/>
    </source>
</evidence>
<dbReference type="SUPFAM" id="SSF53756">
    <property type="entry name" value="UDP-Glycosyltransferase/glycogen phosphorylase"/>
    <property type="match status" value="1"/>
</dbReference>